<feature type="region of interest" description="Disordered" evidence="5">
    <location>
        <begin position="468"/>
        <end position="490"/>
    </location>
</feature>
<evidence type="ECO:0000259" key="7">
    <source>
        <dbReference type="Pfam" id="PF02782"/>
    </source>
</evidence>
<gene>
    <name evidence="8" type="ORF">B4N89_08105</name>
</gene>
<dbReference type="Pfam" id="PF02782">
    <property type="entry name" value="FGGY_C"/>
    <property type="match status" value="1"/>
</dbReference>
<dbReference type="Gene3D" id="3.30.420.40">
    <property type="match status" value="2"/>
</dbReference>
<dbReference type="OrthoDB" id="9805576at2"/>
<keyword evidence="2" id="KW-0119">Carbohydrate metabolism</keyword>
<dbReference type="RefSeq" id="WP_078975226.1">
    <property type="nucleotide sequence ID" value="NZ_MWQN01000001.1"/>
</dbReference>
<dbReference type="EMBL" id="MWQN01000001">
    <property type="protein sequence ID" value="OPC80915.1"/>
    <property type="molecule type" value="Genomic_DNA"/>
</dbReference>
<name>A0A1T3NVV8_9ACTN</name>
<feature type="compositionally biased region" description="Basic and acidic residues" evidence="5">
    <location>
        <begin position="479"/>
        <end position="490"/>
    </location>
</feature>
<dbReference type="GO" id="GO:0016301">
    <property type="term" value="F:kinase activity"/>
    <property type="evidence" value="ECO:0007669"/>
    <property type="project" value="UniProtKB-KW"/>
</dbReference>
<dbReference type="SUPFAM" id="SSF53067">
    <property type="entry name" value="Actin-like ATPase domain"/>
    <property type="match status" value="2"/>
</dbReference>
<accession>A0A1T3NVV8</accession>
<evidence type="ECO:0000313" key="8">
    <source>
        <dbReference type="EMBL" id="OPC80915.1"/>
    </source>
</evidence>
<keyword evidence="9" id="KW-1185">Reference proteome</keyword>
<dbReference type="InterPro" id="IPR018485">
    <property type="entry name" value="FGGY_C"/>
</dbReference>
<evidence type="ECO:0000256" key="4">
    <source>
        <dbReference type="ARBA" id="ARBA00022777"/>
    </source>
</evidence>
<proteinExistence type="inferred from homology"/>
<dbReference type="InterPro" id="IPR043129">
    <property type="entry name" value="ATPase_NBD"/>
</dbReference>
<comment type="similarity">
    <text evidence="1">Belongs to the FGGY kinase family.</text>
</comment>
<keyword evidence="4 8" id="KW-0418">Kinase</keyword>
<evidence type="ECO:0000256" key="2">
    <source>
        <dbReference type="ARBA" id="ARBA00022629"/>
    </source>
</evidence>
<evidence type="ECO:0000256" key="1">
    <source>
        <dbReference type="ARBA" id="ARBA00009156"/>
    </source>
</evidence>
<dbReference type="STRING" id="159449.B4N89_08105"/>
<dbReference type="Pfam" id="PF00370">
    <property type="entry name" value="FGGY_N"/>
    <property type="match status" value="1"/>
</dbReference>
<evidence type="ECO:0000256" key="3">
    <source>
        <dbReference type="ARBA" id="ARBA00022679"/>
    </source>
</evidence>
<dbReference type="PIRSF" id="PIRSF000538">
    <property type="entry name" value="GlpK"/>
    <property type="match status" value="1"/>
</dbReference>
<dbReference type="InterPro" id="IPR018484">
    <property type="entry name" value="FGGY_N"/>
</dbReference>
<dbReference type="GO" id="GO:0042732">
    <property type="term" value="P:D-xylose metabolic process"/>
    <property type="evidence" value="ECO:0007669"/>
    <property type="project" value="UniProtKB-KW"/>
</dbReference>
<dbReference type="InterPro" id="IPR000577">
    <property type="entry name" value="Carb_kinase_FGGY"/>
</dbReference>
<reference evidence="8 9" key="1">
    <citation type="submission" date="2017-03" db="EMBL/GenBank/DDBJ databases">
        <title>Draft genome sequence of Streptomyces scabrisporus NF3, endophyte isolated from Amphipterygium adstringens.</title>
        <authorList>
            <person name="Vazquez M."/>
            <person name="Ceapa C.D."/>
            <person name="Rodriguez Luna D."/>
            <person name="Sanchez Esquivel S."/>
        </authorList>
    </citation>
    <scope>NUCLEOTIDE SEQUENCE [LARGE SCALE GENOMIC DNA]</scope>
    <source>
        <strain evidence="8 9">NF3</strain>
    </source>
</reference>
<organism evidence="8 9">
    <name type="scientific">Embleya scabrispora</name>
    <dbReference type="NCBI Taxonomy" id="159449"/>
    <lineage>
        <taxon>Bacteria</taxon>
        <taxon>Bacillati</taxon>
        <taxon>Actinomycetota</taxon>
        <taxon>Actinomycetes</taxon>
        <taxon>Kitasatosporales</taxon>
        <taxon>Streptomycetaceae</taxon>
        <taxon>Embleya</taxon>
    </lineage>
</organism>
<evidence type="ECO:0000313" key="9">
    <source>
        <dbReference type="Proteomes" id="UP000190037"/>
    </source>
</evidence>
<dbReference type="AlphaFoldDB" id="A0A1T3NVV8"/>
<keyword evidence="2" id="KW-0859">Xylose metabolism</keyword>
<evidence type="ECO:0000256" key="5">
    <source>
        <dbReference type="SAM" id="MobiDB-lite"/>
    </source>
</evidence>
<dbReference type="InterPro" id="IPR050406">
    <property type="entry name" value="FGGY_Carb_Kinase"/>
</dbReference>
<dbReference type="Proteomes" id="UP000190037">
    <property type="component" value="Unassembled WGS sequence"/>
</dbReference>
<protein>
    <submittedName>
        <fullName evidence="8">Sugar kinase</fullName>
    </submittedName>
</protein>
<comment type="caution">
    <text evidence="8">The sequence shown here is derived from an EMBL/GenBank/DDBJ whole genome shotgun (WGS) entry which is preliminary data.</text>
</comment>
<evidence type="ECO:0000259" key="6">
    <source>
        <dbReference type="Pfam" id="PF00370"/>
    </source>
</evidence>
<sequence length="490" mass="50068">MPTSPTPTLVAGVHCSAHQLRILVCDAATGTPLRQGRAAYAEGASTTPGAWLRAFGEAAAGGLLDGVAAIAVAAQNHGAVPLDAQGVILGHPLPDEDPSASGAAADLVDALGGPAAWTAATGAVPDSSSAIAQLRRFARFEPEAVTRIATVLLPHDWVTWQLLGCPPDPVTDRADASTTGYYATTGEWREDLMHLAIGRVPRTPIVLPPGAAAGRTPEGILVAPGTGAEAALALGADLADGDVVVSLGATGVAFAAHPVPLADPAGVVGSYADATGRYLPLVRTLNAARVLRGTASMLGVDAEEFDRIALECTPGASGLVLLPYLEGEHLPDLPHAAGTLTGLRRESMTPSALARAGVEGMLCGISDALDALRDRDVAVERLILIGPGARSAAVAGIAPALLGVPTAVPPAALAGRFVARGAARQAAWALFGVLPEWPAEIDTFARADEDELALGDAVRAQYREVRNRLHPGAVAPPRESPETSGRHRRD</sequence>
<dbReference type="PANTHER" id="PTHR43095:SF5">
    <property type="entry name" value="XYLULOSE KINASE"/>
    <property type="match status" value="1"/>
</dbReference>
<feature type="domain" description="Carbohydrate kinase FGGY N-terminal" evidence="6">
    <location>
        <begin position="66"/>
        <end position="195"/>
    </location>
</feature>
<feature type="domain" description="Carbohydrate kinase FGGY C-terminal" evidence="7">
    <location>
        <begin position="244"/>
        <end position="430"/>
    </location>
</feature>
<keyword evidence="3" id="KW-0808">Transferase</keyword>
<dbReference type="PANTHER" id="PTHR43095">
    <property type="entry name" value="SUGAR KINASE"/>
    <property type="match status" value="1"/>
</dbReference>